<protein>
    <submittedName>
        <fullName evidence="2">Uncharacterized protein</fullName>
    </submittedName>
</protein>
<dbReference type="Proteomes" id="UP000591131">
    <property type="component" value="Unassembled WGS sequence"/>
</dbReference>
<keyword evidence="3" id="KW-1185">Reference proteome</keyword>
<organism evidence="2 3">
    <name type="scientific">Perkinsus chesapeaki</name>
    <name type="common">Clam parasite</name>
    <name type="synonym">Perkinsus andrewsi</name>
    <dbReference type="NCBI Taxonomy" id="330153"/>
    <lineage>
        <taxon>Eukaryota</taxon>
        <taxon>Sar</taxon>
        <taxon>Alveolata</taxon>
        <taxon>Perkinsozoa</taxon>
        <taxon>Perkinsea</taxon>
        <taxon>Perkinsida</taxon>
        <taxon>Perkinsidae</taxon>
        <taxon>Perkinsus</taxon>
    </lineage>
</organism>
<evidence type="ECO:0000313" key="3">
    <source>
        <dbReference type="Proteomes" id="UP000591131"/>
    </source>
</evidence>
<comment type="caution">
    <text evidence="2">The sequence shown here is derived from an EMBL/GenBank/DDBJ whole genome shotgun (WGS) entry which is preliminary data.</text>
</comment>
<gene>
    <name evidence="2" type="ORF">FOL47_006959</name>
</gene>
<sequence length="273" mass="29947">MSQFPLAIPPEVSAACDAHHVAKLYCVCRFCYGRIPPTAGKARTSPRGKTTCERAVEFYDIDFISELANLRVPKVLCPSCQVRLSGLALGKLDVNEWREQKRFFVQAPVNTSDPLRTRSKDICSVSIPTRANSTASHPYDDSSSSSSSSGGVELADPLDRSGVRMREFVDCRGLPMRQPCTEKNNCPWLRTGDVLKQAIAICEAFDISEEKLKEYVAEVQNEYGRKKLSGATNILSINGGADPWISASITEDQVGVRALVVLLLSGASSRWQS</sequence>
<evidence type="ECO:0000313" key="2">
    <source>
        <dbReference type="EMBL" id="KAF4678010.1"/>
    </source>
</evidence>
<accession>A0A7J6N3H8</accession>
<proteinExistence type="predicted"/>
<dbReference type="AlphaFoldDB" id="A0A7J6N3H8"/>
<dbReference type="Gene3D" id="3.40.50.1820">
    <property type="entry name" value="alpha/beta hydrolase"/>
    <property type="match status" value="1"/>
</dbReference>
<evidence type="ECO:0000256" key="1">
    <source>
        <dbReference type="SAM" id="MobiDB-lite"/>
    </source>
</evidence>
<reference evidence="2 3" key="1">
    <citation type="submission" date="2020-04" db="EMBL/GenBank/DDBJ databases">
        <title>Perkinsus chesapeaki whole genome sequence.</title>
        <authorList>
            <person name="Bogema D.R."/>
        </authorList>
    </citation>
    <scope>NUCLEOTIDE SEQUENCE [LARGE SCALE GENOMIC DNA]</scope>
    <source>
        <strain evidence="2">ATCC PRA-425</strain>
    </source>
</reference>
<dbReference type="InterPro" id="IPR029058">
    <property type="entry name" value="AB_hydrolase_fold"/>
</dbReference>
<name>A0A7J6N3H8_PERCH</name>
<dbReference type="EMBL" id="JAAPAO010000004">
    <property type="protein sequence ID" value="KAF4678010.1"/>
    <property type="molecule type" value="Genomic_DNA"/>
</dbReference>
<dbReference type="OrthoDB" id="1735038at2759"/>
<feature type="region of interest" description="Disordered" evidence="1">
    <location>
        <begin position="130"/>
        <end position="156"/>
    </location>
</feature>